<dbReference type="Gene3D" id="3.90.1150.50">
    <property type="entry name" value="Transcription-repair-coupling factor, D7 domain"/>
    <property type="match status" value="1"/>
</dbReference>
<protein>
    <submittedName>
        <fullName evidence="1">Transcription-repair coupling factor</fullName>
    </submittedName>
</protein>
<accession>A0A660A758</accession>
<dbReference type="Proteomes" id="UP000316580">
    <property type="component" value="Unassembled WGS sequence"/>
</dbReference>
<proteinExistence type="predicted"/>
<evidence type="ECO:0000313" key="1">
    <source>
        <dbReference type="EMBL" id="TNY48403.1"/>
    </source>
</evidence>
<reference evidence="1 2" key="1">
    <citation type="submission" date="2019-05" db="EMBL/GenBank/DDBJ databases">
        <title>Novel genomic isolates of S.pyogenes and S.dysgalactiae subsp. equisimilis associated to necrotising fasciitis (NSTI).</title>
        <authorList>
            <person name="Barrantes I."/>
        </authorList>
    </citation>
    <scope>NUCLEOTIDE SEQUENCE [LARGE SCALE GENOMIC DNA]</scope>
    <source>
        <strain evidence="1 2">SPY6028</strain>
    </source>
</reference>
<gene>
    <name evidence="1" type="ORF">FGO82_01815</name>
</gene>
<dbReference type="AlphaFoldDB" id="A0A660A758"/>
<dbReference type="EMBL" id="VCID01000389">
    <property type="protein sequence ID" value="TNY48403.1"/>
    <property type="molecule type" value="Genomic_DNA"/>
</dbReference>
<comment type="caution">
    <text evidence="1">The sequence shown here is derived from an EMBL/GenBank/DDBJ whole genome shotgun (WGS) entry which is preliminary data.</text>
</comment>
<organism evidence="1 2">
    <name type="scientific">Streptococcus pyogenes</name>
    <dbReference type="NCBI Taxonomy" id="1314"/>
    <lineage>
        <taxon>Bacteria</taxon>
        <taxon>Bacillati</taxon>
        <taxon>Bacillota</taxon>
        <taxon>Bacilli</taxon>
        <taxon>Lactobacillales</taxon>
        <taxon>Streptococcaceae</taxon>
        <taxon>Streptococcus</taxon>
    </lineage>
</organism>
<dbReference type="InterPro" id="IPR037235">
    <property type="entry name" value="TRCF-like_C_D7"/>
</dbReference>
<evidence type="ECO:0000313" key="2">
    <source>
        <dbReference type="Proteomes" id="UP000316580"/>
    </source>
</evidence>
<feature type="non-terminal residue" evidence="1">
    <location>
        <position position="1"/>
    </location>
</feature>
<name>A0A660A758_STRPY</name>
<sequence>EIGLGKSYIDQVFVQLVEKKQQSVIVRFEKVSQQVFLTQDYFEALSLTNLKARISENKGFIEVIFDVKIKKEYEILEGLLQFSEKLVEIKNQKKDC</sequence>